<dbReference type="Proteomes" id="UP001174909">
    <property type="component" value="Unassembled WGS sequence"/>
</dbReference>
<dbReference type="AlphaFoldDB" id="A0AA35TLY0"/>
<protein>
    <recommendedName>
        <fullName evidence="1">CHK kinase-like domain-containing protein</fullName>
    </recommendedName>
</protein>
<reference evidence="2" key="1">
    <citation type="submission" date="2023-03" db="EMBL/GenBank/DDBJ databases">
        <authorList>
            <person name="Steffen K."/>
            <person name="Cardenas P."/>
        </authorList>
    </citation>
    <scope>NUCLEOTIDE SEQUENCE</scope>
</reference>
<evidence type="ECO:0000313" key="3">
    <source>
        <dbReference type="Proteomes" id="UP001174909"/>
    </source>
</evidence>
<dbReference type="InterPro" id="IPR052961">
    <property type="entry name" value="Oxido-Kinase-like_Enzymes"/>
</dbReference>
<dbReference type="InterPro" id="IPR015897">
    <property type="entry name" value="CHK_kinase-like"/>
</dbReference>
<dbReference type="Gene3D" id="3.90.1200.10">
    <property type="match status" value="1"/>
</dbReference>
<evidence type="ECO:0000313" key="2">
    <source>
        <dbReference type="EMBL" id="CAI8050013.1"/>
    </source>
</evidence>
<gene>
    <name evidence="2" type="ORF">GBAR_LOCUS27515</name>
</gene>
<dbReference type="PANTHER" id="PTHR23020">
    <property type="entry name" value="UNCHARACTERIZED NUCLEAR HORMONE RECEPTOR-RELATED"/>
    <property type="match status" value="1"/>
</dbReference>
<accession>A0AA35TLY0</accession>
<proteinExistence type="predicted"/>
<dbReference type="EMBL" id="CASHTH010003830">
    <property type="protein sequence ID" value="CAI8050013.1"/>
    <property type="molecule type" value="Genomic_DNA"/>
</dbReference>
<keyword evidence="3" id="KW-1185">Reference proteome</keyword>
<organism evidence="2 3">
    <name type="scientific">Geodia barretti</name>
    <name type="common">Barrett's horny sponge</name>
    <dbReference type="NCBI Taxonomy" id="519541"/>
    <lineage>
        <taxon>Eukaryota</taxon>
        <taxon>Metazoa</taxon>
        <taxon>Porifera</taxon>
        <taxon>Demospongiae</taxon>
        <taxon>Heteroscleromorpha</taxon>
        <taxon>Tetractinellida</taxon>
        <taxon>Astrophorina</taxon>
        <taxon>Geodiidae</taxon>
        <taxon>Geodia</taxon>
    </lineage>
</organism>
<dbReference type="InterPro" id="IPR011009">
    <property type="entry name" value="Kinase-like_dom_sf"/>
</dbReference>
<evidence type="ECO:0000259" key="1">
    <source>
        <dbReference type="SMART" id="SM00587"/>
    </source>
</evidence>
<dbReference type="PANTHER" id="PTHR23020:SF41">
    <property type="entry name" value="AMINOGLYCOSIDE PHOSPHOTRANSFERASE DOMAIN-CONTAINING PROTEIN"/>
    <property type="match status" value="1"/>
</dbReference>
<dbReference type="InterPro" id="IPR004119">
    <property type="entry name" value="EcKL"/>
</dbReference>
<feature type="domain" description="CHK kinase-like" evidence="1">
    <location>
        <begin position="125"/>
        <end position="304"/>
    </location>
</feature>
<name>A0AA35TLY0_GEOBA</name>
<dbReference type="Pfam" id="PF02958">
    <property type="entry name" value="EcKL"/>
    <property type="match status" value="1"/>
</dbReference>
<dbReference type="SMART" id="SM00587">
    <property type="entry name" value="CHK"/>
    <property type="match status" value="1"/>
</dbReference>
<comment type="caution">
    <text evidence="2">The sequence shown here is derived from an EMBL/GenBank/DDBJ whole genome shotgun (WGS) entry which is preliminary data.</text>
</comment>
<sequence>MGKPPIPDGPTSITASWLKQALSAGVASDLPALKEVDVEVVGAGVGLMGEVLRCRLTYEDDAPSAPDSVIVKLPSPHPKNLKMSKLLQLYKREYSFYIRLAPHVPIHVAALYYGDFEEKTHRFVLVLEDMRGMETGNRIEGATERQAKVAIRAIARLHGSYWNKVDRPPVAGLHYSLHPKYRPLVQLAYLRCLVPALKNFGDHFSEDMRRLAEAYGPRIADHMADVAAQPLTFGHGDFLLDNMFFGPDGSDDFAVIDWQVSGISSGLYDVASFMSDSVSTETRRKIERETLREYHDVLCSAGVKEFSFEACWRLYRQNMLGRLLAPIFVCGGLDLSNERGRALAENGLRKTLAAVEDLEAGEFLPTPRPLYTPANAFSILSRCAYKLYKTVR</sequence>
<dbReference type="SUPFAM" id="SSF56112">
    <property type="entry name" value="Protein kinase-like (PK-like)"/>
    <property type="match status" value="1"/>
</dbReference>